<dbReference type="InParanoid" id="D1Z2Z9"/>
<evidence type="ECO:0000313" key="6">
    <source>
        <dbReference type="EMBL" id="BAI63071.1"/>
    </source>
</evidence>
<evidence type="ECO:0000313" key="7">
    <source>
        <dbReference type="Proteomes" id="UP000001882"/>
    </source>
</evidence>
<dbReference type="KEGG" id="mpd:MCP_2999"/>
<organism evidence="6 7">
    <name type="scientific">Methanocella paludicola (strain DSM 17711 / JCM 13418 / NBRC 101707 / SANAE)</name>
    <dbReference type="NCBI Taxonomy" id="304371"/>
    <lineage>
        <taxon>Archaea</taxon>
        <taxon>Methanobacteriati</taxon>
        <taxon>Methanobacteriota</taxon>
        <taxon>Stenosarchaea group</taxon>
        <taxon>Methanomicrobia</taxon>
        <taxon>Methanocellales</taxon>
        <taxon>Methanocellaceae</taxon>
        <taxon>Methanocella</taxon>
    </lineage>
</organism>
<evidence type="ECO:0000256" key="4">
    <source>
        <dbReference type="ARBA" id="ARBA00023136"/>
    </source>
</evidence>
<proteinExistence type="predicted"/>
<protein>
    <submittedName>
        <fullName evidence="6">Signal sequence peptidase</fullName>
    </submittedName>
</protein>
<comment type="subcellular location">
    <subcellularLocation>
        <location evidence="1">Membrane</location>
    </subcellularLocation>
</comment>
<dbReference type="GO" id="GO:0016020">
    <property type="term" value="C:membrane"/>
    <property type="evidence" value="ECO:0007669"/>
    <property type="project" value="UniProtKB-SubCell"/>
</dbReference>
<gene>
    <name evidence="6" type="ordered locus">MCP_2999</name>
</gene>
<dbReference type="GO" id="GO:0006465">
    <property type="term" value="P:signal peptide processing"/>
    <property type="evidence" value="ECO:0007669"/>
    <property type="project" value="InterPro"/>
</dbReference>
<keyword evidence="2 5" id="KW-0812">Transmembrane</keyword>
<dbReference type="GeneID" id="8683033"/>
<dbReference type="InterPro" id="IPR019533">
    <property type="entry name" value="Peptidase_S26"/>
</dbReference>
<reference evidence="7" key="3">
    <citation type="journal article" date="2011" name="PLoS ONE">
        <title>Genome sequence of a mesophilic hydrogenotrophic methanogen Methanocella paludicola, the first cultivated representative of the order Methanocellales.</title>
        <authorList>
            <person name="Sakai S."/>
            <person name="Takaki Y."/>
            <person name="Shimamura S."/>
            <person name="Sekine M."/>
            <person name="Tajima T."/>
            <person name="Kosugi H."/>
            <person name="Ichikawa N."/>
            <person name="Tasumi E."/>
            <person name="Hiraki A.T."/>
            <person name="Shimizu A."/>
            <person name="Kato Y."/>
            <person name="Nishiko R."/>
            <person name="Mori K."/>
            <person name="Fujita N."/>
            <person name="Imachi H."/>
            <person name="Takai K."/>
        </authorList>
    </citation>
    <scope>NUCLEOTIDE SEQUENCE [LARGE SCALE GENOMIC DNA]</scope>
    <source>
        <strain evidence="7">DSM 17711 / JCM 13418 / NBRC 101707 / SANAE</strain>
    </source>
</reference>
<evidence type="ECO:0000256" key="3">
    <source>
        <dbReference type="ARBA" id="ARBA00022989"/>
    </source>
</evidence>
<dbReference type="STRING" id="304371.MCP_2999"/>
<dbReference type="InterPro" id="IPR036286">
    <property type="entry name" value="LexA/Signal_pep-like_sf"/>
</dbReference>
<evidence type="ECO:0000256" key="2">
    <source>
        <dbReference type="ARBA" id="ARBA00022692"/>
    </source>
</evidence>
<dbReference type="AlphaFoldDB" id="D1Z2Z9"/>
<dbReference type="PANTHER" id="PTHR10806:SF6">
    <property type="entry name" value="SIGNAL PEPTIDASE COMPLEX CATALYTIC SUBUNIT SEC11"/>
    <property type="match status" value="1"/>
</dbReference>
<dbReference type="SUPFAM" id="SSF51306">
    <property type="entry name" value="LexA/Signal peptidase"/>
    <property type="match status" value="1"/>
</dbReference>
<dbReference type="eggNOG" id="arCOG01739">
    <property type="taxonomic scope" value="Archaea"/>
</dbReference>
<name>D1Z2Z9_METPS</name>
<keyword evidence="4 5" id="KW-0472">Membrane</keyword>
<dbReference type="RefSeq" id="WP_012901740.1">
    <property type="nucleotide sequence ID" value="NC_013665.1"/>
</dbReference>
<dbReference type="Proteomes" id="UP000001882">
    <property type="component" value="Chromosome"/>
</dbReference>
<feature type="transmembrane region" description="Helical" evidence="5">
    <location>
        <begin position="26"/>
        <end position="44"/>
    </location>
</feature>
<reference evidence="6 7" key="1">
    <citation type="journal article" date="2007" name="Appl. Environ. Microbiol.">
        <title>Isolation of key methanogens for global methane emission from rice paddy fields: a novel isolate affiliated with the clone cluster rice cluster I.</title>
        <authorList>
            <person name="Sakai S."/>
            <person name="Imachi H."/>
            <person name="Sekiguchi Y."/>
            <person name="Ohashi A."/>
            <person name="Harada H."/>
            <person name="Kamagata Y."/>
        </authorList>
    </citation>
    <scope>NUCLEOTIDE SEQUENCE [LARGE SCALE GENOMIC DNA]</scope>
    <source>
        <strain evidence="7">DSM 17711 / JCM 13418 / NBRC 101707 / SANAE</strain>
    </source>
</reference>
<reference evidence="6 7" key="2">
    <citation type="journal article" date="2008" name="Int. J. Syst. Evol. Microbiol.">
        <title>Methanocella paludicola gen. nov., sp. nov., a methane-producing archaeon, the first isolate of the lineage 'Rice Cluster I', and proposal of the new archaeal order Methanocellales ord. nov.</title>
        <authorList>
            <person name="Sakai S."/>
            <person name="Imachi H."/>
            <person name="Hanada S."/>
            <person name="Ohashi A."/>
            <person name="Harada H."/>
            <person name="Kamagata Y."/>
        </authorList>
    </citation>
    <scope>NUCLEOTIDE SEQUENCE [LARGE SCALE GENOMIC DNA]</scope>
    <source>
        <strain evidence="7">DSM 17711 / JCM 13418 / NBRC 101707 / SANAE</strain>
    </source>
</reference>
<evidence type="ECO:0000256" key="5">
    <source>
        <dbReference type="SAM" id="Phobius"/>
    </source>
</evidence>
<evidence type="ECO:0000256" key="1">
    <source>
        <dbReference type="ARBA" id="ARBA00004370"/>
    </source>
</evidence>
<dbReference type="EMBL" id="AP011532">
    <property type="protein sequence ID" value="BAI63071.1"/>
    <property type="molecule type" value="Genomic_DNA"/>
</dbReference>
<dbReference type="GO" id="GO:0004252">
    <property type="term" value="F:serine-type endopeptidase activity"/>
    <property type="evidence" value="ECO:0007669"/>
    <property type="project" value="InterPro"/>
</dbReference>
<keyword evidence="3 5" id="KW-1133">Transmembrane helix</keyword>
<sequence length="185" mass="20410">MSLATKDTVHKFMKSDNFWISLLRETLYALAAVGAIALVLYLYAGAWPPMVSVDGLSMYPNMHDGDLIIIQSIEKSPIVTYGAAGGYSSFGDAGDVIVYQPFGRRDMTPVIHRALYYVNASEPMWEGGIKAPNSGYITKGDNNFLFDQSSGVSPNTPVKEDWILGVAKLRIPYLGYVRSIFSFIH</sequence>
<dbReference type="PANTHER" id="PTHR10806">
    <property type="entry name" value="SIGNAL PEPTIDASE COMPLEX CATALYTIC SUBUNIT SEC11"/>
    <property type="match status" value="1"/>
</dbReference>
<accession>D1Z2Z9</accession>
<keyword evidence="7" id="KW-1185">Reference proteome</keyword>
<dbReference type="CDD" id="cd06530">
    <property type="entry name" value="S26_SPase_I"/>
    <property type="match status" value="1"/>
</dbReference>
<dbReference type="InterPro" id="IPR001733">
    <property type="entry name" value="Peptidase_S26B"/>
</dbReference>